<name>K4A3A1_SETIT</name>
<reference evidence="1" key="2">
    <citation type="submission" date="2018-08" db="UniProtKB">
        <authorList>
            <consortium name="EnsemblPlants"/>
        </authorList>
    </citation>
    <scope>IDENTIFICATION</scope>
    <source>
        <strain evidence="1">Yugu1</strain>
    </source>
</reference>
<dbReference type="Gramene" id="KQL24709">
    <property type="protein sequence ID" value="KQL24709"/>
    <property type="gene ID" value="SETIT_033354mg"/>
</dbReference>
<organism evidence="1 2">
    <name type="scientific">Setaria italica</name>
    <name type="common">Foxtail millet</name>
    <name type="synonym">Panicum italicum</name>
    <dbReference type="NCBI Taxonomy" id="4555"/>
    <lineage>
        <taxon>Eukaryota</taxon>
        <taxon>Viridiplantae</taxon>
        <taxon>Streptophyta</taxon>
        <taxon>Embryophyta</taxon>
        <taxon>Tracheophyta</taxon>
        <taxon>Spermatophyta</taxon>
        <taxon>Magnoliopsida</taxon>
        <taxon>Liliopsida</taxon>
        <taxon>Poales</taxon>
        <taxon>Poaceae</taxon>
        <taxon>PACMAD clade</taxon>
        <taxon>Panicoideae</taxon>
        <taxon>Panicodae</taxon>
        <taxon>Paniceae</taxon>
        <taxon>Cenchrinae</taxon>
        <taxon>Setaria</taxon>
    </lineage>
</organism>
<keyword evidence="2" id="KW-1185">Reference proteome</keyword>
<dbReference type="EnsemblPlants" id="KQL24709">
    <property type="protein sequence ID" value="KQL24709"/>
    <property type="gene ID" value="SETIT_033354mg"/>
</dbReference>
<dbReference type="InterPro" id="IPR038765">
    <property type="entry name" value="Papain-like_cys_pep_sf"/>
</dbReference>
<protein>
    <recommendedName>
        <fullName evidence="3">Ubiquitin-like protease family profile domain-containing protein</fullName>
    </recommendedName>
</protein>
<evidence type="ECO:0008006" key="3">
    <source>
        <dbReference type="Google" id="ProtNLM"/>
    </source>
</evidence>
<reference evidence="2" key="1">
    <citation type="journal article" date="2012" name="Nat. Biotechnol.">
        <title>Reference genome sequence of the model plant Setaria.</title>
        <authorList>
            <person name="Bennetzen J.L."/>
            <person name="Schmutz J."/>
            <person name="Wang H."/>
            <person name="Percifield R."/>
            <person name="Hawkins J."/>
            <person name="Pontaroli A.C."/>
            <person name="Estep M."/>
            <person name="Feng L."/>
            <person name="Vaughn J.N."/>
            <person name="Grimwood J."/>
            <person name="Jenkins J."/>
            <person name="Barry K."/>
            <person name="Lindquist E."/>
            <person name="Hellsten U."/>
            <person name="Deshpande S."/>
            <person name="Wang X."/>
            <person name="Wu X."/>
            <person name="Mitros T."/>
            <person name="Triplett J."/>
            <person name="Yang X."/>
            <person name="Ye C.Y."/>
            <person name="Mauro-Herrera M."/>
            <person name="Wang L."/>
            <person name="Li P."/>
            <person name="Sharma M."/>
            <person name="Sharma R."/>
            <person name="Ronald P.C."/>
            <person name="Panaud O."/>
            <person name="Kellogg E.A."/>
            <person name="Brutnell T.P."/>
            <person name="Doust A.N."/>
            <person name="Tuskan G.A."/>
            <person name="Rokhsar D."/>
            <person name="Devos K.M."/>
        </authorList>
    </citation>
    <scope>NUCLEOTIDE SEQUENCE [LARGE SCALE GENOMIC DNA]</scope>
    <source>
        <strain evidence="2">cv. Yugu1</strain>
    </source>
</reference>
<dbReference type="AlphaFoldDB" id="K4A3A1"/>
<evidence type="ECO:0000313" key="1">
    <source>
        <dbReference type="EnsemblPlants" id="KQL24709"/>
    </source>
</evidence>
<dbReference type="EMBL" id="AGNK02001117">
    <property type="status" value="NOT_ANNOTATED_CDS"/>
    <property type="molecule type" value="Genomic_DNA"/>
</dbReference>
<dbReference type="eggNOG" id="KOG0778">
    <property type="taxonomic scope" value="Eukaryota"/>
</dbReference>
<sequence>MVDRIQFDGVSCGLFMVAFIKYWTGDHLCATVDQESMVKFRTKMAATLLSTIFNERLGKPLLRNEDENIGSPTDFAEIIEPNEFQQIKQKGKSINSHENALKPKKIDTEIDSDKQDVLLYYKDWPLKRDELAEIFCDYILTIKDPAELDMVWVRSDLPYKSVYKLGDRKKMLELTRHEKYRKHHSGKELGDVIGGWEIVKYDILGCRYFLLPWKHVNIYLLYVLDIKRKKLIVIDTKPIPKYAMDVPYKHYVIQIVGFRLKFMNAFRQLKPDSWEDVHKWEFERAKGIVEDTDG</sequence>
<dbReference type="Gene3D" id="3.40.395.10">
    <property type="entry name" value="Adenoviral Proteinase, Chain A"/>
    <property type="match status" value="1"/>
</dbReference>
<dbReference type="Proteomes" id="UP000004995">
    <property type="component" value="Unassembled WGS sequence"/>
</dbReference>
<accession>K4A3A1</accession>
<evidence type="ECO:0000313" key="2">
    <source>
        <dbReference type="Proteomes" id="UP000004995"/>
    </source>
</evidence>
<dbReference type="SUPFAM" id="SSF54001">
    <property type="entry name" value="Cysteine proteinases"/>
    <property type="match status" value="1"/>
</dbReference>
<dbReference type="InParanoid" id="K4A3A1"/>
<proteinExistence type="predicted"/>
<dbReference type="HOGENOM" id="CLU_947985_0_0_1"/>
<dbReference type="OMA" id="VNIYLLY"/>